<evidence type="ECO:0000313" key="2">
    <source>
        <dbReference type="Proteomes" id="UP000060016"/>
    </source>
</evidence>
<evidence type="ECO:0000313" key="1">
    <source>
        <dbReference type="EMBL" id="AKV59139.1"/>
    </source>
</evidence>
<dbReference type="KEGG" id="crie:AK829_08155"/>
<dbReference type="AlphaFoldDB" id="A0A0K1RCK0"/>
<accession>A0A0K1RCK0</accession>
<proteinExistence type="predicted"/>
<gene>
    <name evidence="1" type="ORF">AK829_08155</name>
</gene>
<dbReference type="Proteomes" id="UP000060016">
    <property type="component" value="Chromosome"/>
</dbReference>
<dbReference type="STRING" id="156976.AK829_08155"/>
<organism evidence="1 2">
    <name type="scientific">Corynebacterium riegelii</name>
    <dbReference type="NCBI Taxonomy" id="156976"/>
    <lineage>
        <taxon>Bacteria</taxon>
        <taxon>Bacillati</taxon>
        <taxon>Actinomycetota</taxon>
        <taxon>Actinomycetes</taxon>
        <taxon>Mycobacteriales</taxon>
        <taxon>Corynebacteriaceae</taxon>
        <taxon>Corynebacterium</taxon>
    </lineage>
</organism>
<dbReference type="PATRIC" id="fig|156976.3.peg.1632"/>
<dbReference type="RefSeq" id="WP_052205406.1">
    <property type="nucleotide sequence ID" value="NZ_BAAAGW010000015.1"/>
</dbReference>
<reference evidence="1 2" key="1">
    <citation type="submission" date="2015-08" db="EMBL/GenBank/DDBJ databases">
        <authorList>
            <person name="Babu N.S."/>
            <person name="Beckwith C.J."/>
            <person name="Beseler K.G."/>
            <person name="Brison A."/>
            <person name="Carone J.V."/>
            <person name="Caskin T.P."/>
            <person name="Diamond M."/>
            <person name="Durham M.E."/>
            <person name="Foxe J.M."/>
            <person name="Go M."/>
            <person name="Henderson B.A."/>
            <person name="Jones I.B."/>
            <person name="McGettigan J.A."/>
            <person name="Micheletti S.J."/>
            <person name="Nasrallah M.E."/>
            <person name="Ortiz D."/>
            <person name="Piller C.R."/>
            <person name="Privatt S.R."/>
            <person name="Schneider S.L."/>
            <person name="Sharp S."/>
            <person name="Smith T.C."/>
            <person name="Stanton J.D."/>
            <person name="Ullery H.E."/>
            <person name="Wilson R.J."/>
            <person name="Serrano M.G."/>
            <person name="Buck G."/>
            <person name="Lee V."/>
            <person name="Wang Y."/>
            <person name="Carvalho R."/>
            <person name="Voegtly L."/>
            <person name="Shi R."/>
            <person name="Duckworth R."/>
            <person name="Johnson A."/>
            <person name="Loviza R."/>
            <person name="Walstead R."/>
            <person name="Shah Z."/>
            <person name="Kiflezghi M."/>
            <person name="Wade K."/>
            <person name="Ball S.L."/>
            <person name="Bradley K.W."/>
            <person name="Asai D.J."/>
            <person name="Bowman C.A."/>
            <person name="Russell D.A."/>
            <person name="Pope W.H."/>
            <person name="Jacobs-Sera D."/>
            <person name="Hendrix R.W."/>
            <person name="Hatfull G.F."/>
        </authorList>
    </citation>
    <scope>NUCLEOTIDE SEQUENCE [LARGE SCALE GENOMIC DNA]</scope>
    <source>
        <strain evidence="1 2">PUDD_83A45</strain>
    </source>
</reference>
<name>A0A0K1RCK0_9CORY</name>
<sequence>MTKGLSFFDRLVVFLFGLLLIVAGFVPVALYWDIPYVSDWINQFNRASISEVPYYGWYNTALIIAAIVLFFVGLWLILANIRSRAFSNREIAAADPAHGDTVINVQRVAEAACTAITQSPSVSRASCKVAMVGKRPTATFTVIANPSYDLGEAISAIESANEDFRVANHTMEIDTVWKLQLDRVAA</sequence>
<keyword evidence="2" id="KW-1185">Reference proteome</keyword>
<dbReference type="EMBL" id="CP012342">
    <property type="protein sequence ID" value="AKV59139.1"/>
    <property type="molecule type" value="Genomic_DNA"/>
</dbReference>
<protein>
    <submittedName>
        <fullName evidence="1">Uncharacterized protein</fullName>
    </submittedName>
</protein>